<reference evidence="9 10" key="1">
    <citation type="submission" date="2012-01" db="EMBL/GenBank/DDBJ databases">
        <title>Improved High-Quality Draft sequence of Metallosphaera yellowstonensis MK1.</title>
        <authorList>
            <consortium name="US DOE Joint Genome Institute"/>
            <person name="Lucas S."/>
            <person name="Han J."/>
            <person name="Cheng J.-F."/>
            <person name="Goodwin L."/>
            <person name="Pitluck S."/>
            <person name="Peters L."/>
            <person name="Teshima H."/>
            <person name="Detter J.C."/>
            <person name="Han C."/>
            <person name="Tapia R."/>
            <person name="Land M."/>
            <person name="Hauser L."/>
            <person name="Kyrpides N."/>
            <person name="Kozubal M."/>
            <person name="Macur R.E."/>
            <person name="Jay Z."/>
            <person name="Inskeep W."/>
            <person name="Woyke T."/>
        </authorList>
    </citation>
    <scope>NUCLEOTIDE SEQUENCE [LARGE SCALE GENOMIC DNA]</scope>
    <source>
        <strain evidence="9 10">MK1</strain>
    </source>
</reference>
<feature type="transmembrane region" description="Helical" evidence="7">
    <location>
        <begin position="341"/>
        <end position="359"/>
    </location>
</feature>
<feature type="transmembrane region" description="Helical" evidence="7">
    <location>
        <begin position="316"/>
        <end position="335"/>
    </location>
</feature>
<keyword evidence="5 7" id="KW-1133">Transmembrane helix</keyword>
<feature type="transmembrane region" description="Helical" evidence="7">
    <location>
        <begin position="380"/>
        <end position="399"/>
    </location>
</feature>
<keyword evidence="4 7" id="KW-0812">Transmembrane</keyword>
<feature type="transmembrane region" description="Helical" evidence="7">
    <location>
        <begin position="405"/>
        <end position="430"/>
    </location>
</feature>
<dbReference type="Pfam" id="PF07690">
    <property type="entry name" value="MFS_1"/>
    <property type="match status" value="1"/>
</dbReference>
<dbReference type="eggNOG" id="arCOG02691">
    <property type="taxonomic scope" value="Archaea"/>
</dbReference>
<evidence type="ECO:0000256" key="7">
    <source>
        <dbReference type="SAM" id="Phobius"/>
    </source>
</evidence>
<keyword evidence="6 7" id="KW-0472">Membrane</keyword>
<evidence type="ECO:0000256" key="4">
    <source>
        <dbReference type="ARBA" id="ARBA00022692"/>
    </source>
</evidence>
<feature type="transmembrane region" description="Helical" evidence="7">
    <location>
        <begin position="60"/>
        <end position="82"/>
    </location>
</feature>
<name>H2C214_9CREN</name>
<gene>
    <name evidence="9" type="ORF">MetMK1DRAFT_00007870</name>
</gene>
<dbReference type="GO" id="GO:0005886">
    <property type="term" value="C:plasma membrane"/>
    <property type="evidence" value="ECO:0007669"/>
    <property type="project" value="UniProtKB-SubCell"/>
</dbReference>
<dbReference type="InterPro" id="IPR036259">
    <property type="entry name" value="MFS_trans_sf"/>
</dbReference>
<dbReference type="HOGENOM" id="CLU_001265_39_5_2"/>
<evidence type="ECO:0000256" key="5">
    <source>
        <dbReference type="ARBA" id="ARBA00022989"/>
    </source>
</evidence>
<feature type="transmembrane region" description="Helical" evidence="7">
    <location>
        <begin position="285"/>
        <end position="304"/>
    </location>
</feature>
<dbReference type="OrthoDB" id="384437at2157"/>
<dbReference type="SUPFAM" id="SSF103473">
    <property type="entry name" value="MFS general substrate transporter"/>
    <property type="match status" value="1"/>
</dbReference>
<organism evidence="9 10">
    <name type="scientific">Metallosphaera yellowstonensis MK1</name>
    <dbReference type="NCBI Taxonomy" id="671065"/>
    <lineage>
        <taxon>Archaea</taxon>
        <taxon>Thermoproteota</taxon>
        <taxon>Thermoprotei</taxon>
        <taxon>Sulfolobales</taxon>
        <taxon>Sulfolobaceae</taxon>
        <taxon>Metallosphaera</taxon>
    </lineage>
</organism>
<evidence type="ECO:0000256" key="2">
    <source>
        <dbReference type="ARBA" id="ARBA00022448"/>
    </source>
</evidence>
<feature type="transmembrane region" description="Helical" evidence="7">
    <location>
        <begin position="199"/>
        <end position="218"/>
    </location>
</feature>
<dbReference type="AlphaFoldDB" id="H2C214"/>
<comment type="subcellular location">
    <subcellularLocation>
        <location evidence="1">Cell membrane</location>
        <topology evidence="1">Multi-pass membrane protein</topology>
    </subcellularLocation>
</comment>
<dbReference type="EMBL" id="JH597761">
    <property type="protein sequence ID" value="EHP70285.1"/>
    <property type="molecule type" value="Genomic_DNA"/>
</dbReference>
<dbReference type="InterPro" id="IPR005829">
    <property type="entry name" value="Sugar_transporter_CS"/>
</dbReference>
<dbReference type="PANTHER" id="PTHR43045:SF1">
    <property type="entry name" value="SHIKIMATE TRANSPORTER"/>
    <property type="match status" value="1"/>
</dbReference>
<protein>
    <submittedName>
        <fullName evidence="9">Sugar phosphate permease</fullName>
    </submittedName>
</protein>
<evidence type="ECO:0000259" key="8">
    <source>
        <dbReference type="PROSITE" id="PS50850"/>
    </source>
</evidence>
<feature type="domain" description="Major facilitator superfamily (MFS) profile" evidence="8">
    <location>
        <begin position="21"/>
        <end position="431"/>
    </location>
</feature>
<dbReference type="InterPro" id="IPR020846">
    <property type="entry name" value="MFS_dom"/>
</dbReference>
<evidence type="ECO:0000313" key="9">
    <source>
        <dbReference type="EMBL" id="EHP70285.1"/>
    </source>
</evidence>
<evidence type="ECO:0000256" key="1">
    <source>
        <dbReference type="ARBA" id="ARBA00004651"/>
    </source>
</evidence>
<evidence type="ECO:0000313" key="10">
    <source>
        <dbReference type="Proteomes" id="UP000003980"/>
    </source>
</evidence>
<proteinExistence type="predicted"/>
<dbReference type="InterPro" id="IPR011701">
    <property type="entry name" value="MFS"/>
</dbReference>
<accession>H2C214</accession>
<dbReference type="PROSITE" id="PS50850">
    <property type="entry name" value="MFS"/>
    <property type="match status" value="1"/>
</dbReference>
<feature type="transmembrane region" description="Helical" evidence="7">
    <location>
        <begin position="117"/>
        <end position="139"/>
    </location>
</feature>
<dbReference type="PANTHER" id="PTHR43045">
    <property type="entry name" value="SHIKIMATE TRANSPORTER"/>
    <property type="match status" value="1"/>
</dbReference>
<evidence type="ECO:0000256" key="6">
    <source>
        <dbReference type="ARBA" id="ARBA00023136"/>
    </source>
</evidence>
<feature type="transmembrane region" description="Helical" evidence="7">
    <location>
        <begin position="94"/>
        <end position="111"/>
    </location>
</feature>
<sequence>MTKGYGAEKGQDVNLREVSKVTAGAMIGSVIDWYDFFLSSLVAAVVWPSLYFGFLKGTAALAVSASTYIITYLTRPVGAFIFGEYGDKLGRKTTLVLTLLIGGIAIFGIAFTPGYGVLGVLAPSLIILFRLLFGVAMGGEYGGAQTWVTEFLGKSRRRGFWNGLVYSSNPVGILLSSLAFVVPFTVLGPKVFISYGWRYPFIAGGFLIIIGIIMRYKLEESPLFKKLRQSGNVAKRPSLDVFREFGWKMVPLCFLNAGPIAIALIELNGPYGIAIMRAAGLTLPQVFEVIIIASLVAIGVVIGSSTLSDYIGRKRTYLIGSAISVIVAYPAILLLKAGFPYTIAGALLSTLLFISNSVLAPLYTEQFPTKYRYSGSGISYQVSSAVGSIIGGIVPSYVIAGSHGLLAAIPSLGFLVVIASIISLVSGFPLKETFRSELRE</sequence>
<dbReference type="RefSeq" id="WP_009070887.1">
    <property type="nucleotide sequence ID" value="NZ_JH597761.1"/>
</dbReference>
<keyword evidence="10" id="KW-1185">Reference proteome</keyword>
<dbReference type="GO" id="GO:0022857">
    <property type="term" value="F:transmembrane transporter activity"/>
    <property type="evidence" value="ECO:0007669"/>
    <property type="project" value="InterPro"/>
</dbReference>
<dbReference type="STRING" id="671065.MetMK1DRAFT_00007870"/>
<keyword evidence="3" id="KW-1003">Cell membrane</keyword>
<dbReference type="Proteomes" id="UP000003980">
    <property type="component" value="Unassembled WGS sequence"/>
</dbReference>
<feature type="transmembrane region" description="Helical" evidence="7">
    <location>
        <begin position="160"/>
        <end position="187"/>
    </location>
</feature>
<feature type="transmembrane region" description="Helical" evidence="7">
    <location>
        <begin position="36"/>
        <end position="54"/>
    </location>
</feature>
<dbReference type="PROSITE" id="PS00216">
    <property type="entry name" value="SUGAR_TRANSPORT_1"/>
    <property type="match status" value="1"/>
</dbReference>
<dbReference type="Gene3D" id="1.20.1250.20">
    <property type="entry name" value="MFS general substrate transporter like domains"/>
    <property type="match status" value="1"/>
</dbReference>
<evidence type="ECO:0000256" key="3">
    <source>
        <dbReference type="ARBA" id="ARBA00022475"/>
    </source>
</evidence>
<feature type="transmembrane region" description="Helical" evidence="7">
    <location>
        <begin position="245"/>
        <end position="265"/>
    </location>
</feature>
<keyword evidence="2" id="KW-0813">Transport</keyword>